<feature type="domain" description="HTH-like" evidence="1">
    <location>
        <begin position="27"/>
        <end position="76"/>
    </location>
</feature>
<evidence type="ECO:0000313" key="2">
    <source>
        <dbReference type="EMBL" id="BCJ64836.1"/>
    </source>
</evidence>
<dbReference type="AlphaFoldDB" id="A0A810MUE7"/>
<dbReference type="PANTHER" id="PTHR46889:SF4">
    <property type="entry name" value="TRANSPOSASE INSO FOR INSERTION SEQUENCE ELEMENT IS911B-RELATED"/>
    <property type="match status" value="1"/>
</dbReference>
<dbReference type="Pfam" id="PF13276">
    <property type="entry name" value="HTH_21"/>
    <property type="match status" value="1"/>
</dbReference>
<dbReference type="InterPro" id="IPR025948">
    <property type="entry name" value="HTH-like_dom"/>
</dbReference>
<gene>
    <name evidence="2" type="ORF">Prubr_18570</name>
</gene>
<dbReference type="InterPro" id="IPR050900">
    <property type="entry name" value="Transposase_IS3/IS150/IS904"/>
</dbReference>
<dbReference type="PANTHER" id="PTHR46889">
    <property type="entry name" value="TRANSPOSASE INSF FOR INSERTION SEQUENCE IS3B-RELATED"/>
    <property type="match status" value="1"/>
</dbReference>
<name>A0A810MUE7_9ACTN</name>
<proteinExistence type="predicted"/>
<organism evidence="2 3">
    <name type="scientific">Polymorphospora rubra</name>
    <dbReference type="NCBI Taxonomy" id="338584"/>
    <lineage>
        <taxon>Bacteria</taxon>
        <taxon>Bacillati</taxon>
        <taxon>Actinomycetota</taxon>
        <taxon>Actinomycetes</taxon>
        <taxon>Micromonosporales</taxon>
        <taxon>Micromonosporaceae</taxon>
        <taxon>Polymorphospora</taxon>
    </lineage>
</organism>
<protein>
    <recommendedName>
        <fullName evidence="1">HTH-like domain-containing protein</fullName>
    </recommendedName>
</protein>
<dbReference type="Proteomes" id="UP000680866">
    <property type="component" value="Chromosome"/>
</dbReference>
<dbReference type="EMBL" id="AP023359">
    <property type="protein sequence ID" value="BCJ64836.1"/>
    <property type="molecule type" value="Genomic_DNA"/>
</dbReference>
<keyword evidence="3" id="KW-1185">Reference proteome</keyword>
<evidence type="ECO:0000259" key="1">
    <source>
        <dbReference type="Pfam" id="PF13276"/>
    </source>
</evidence>
<reference evidence="2" key="1">
    <citation type="submission" date="2020-08" db="EMBL/GenBank/DDBJ databases">
        <title>Whole genome shotgun sequence of Polymorphospora rubra NBRC 101157.</title>
        <authorList>
            <person name="Komaki H."/>
            <person name="Tamura T."/>
        </authorList>
    </citation>
    <scope>NUCLEOTIDE SEQUENCE</scope>
    <source>
        <strain evidence="2">NBRC 101157</strain>
    </source>
</reference>
<accession>A0A810MUE7</accession>
<evidence type="ECO:0000313" key="3">
    <source>
        <dbReference type="Proteomes" id="UP000680866"/>
    </source>
</evidence>
<sequence length="171" mass="19203">MLQVSASGYYAWRDRPPLPRALRHVWLTDQIRAVHLASRGTYGSRRVHAELRLGRGLVVGYHAVEMLMRRAGIRGLPGSRHPRPKHQTPTASDRVNHFTRSAPNRLWVTDITEHPTREGKVYCADVLDTSDLFVSAPSARPQNISSRSASVNIAHTTEPLSHQTTKIKCND</sequence>
<dbReference type="KEGG" id="pry:Prubr_18570"/>